<proteinExistence type="predicted"/>
<keyword evidence="3" id="KW-0050">Antiport</keyword>
<keyword evidence="8" id="KW-0630">Potassium</keyword>
<reference evidence="14 15" key="1">
    <citation type="submission" date="2019-03" db="EMBL/GenBank/DDBJ databases">
        <title>Genomic Encyclopedia of Type Strains, Phase IV (KMG-IV): sequencing the most valuable type-strain genomes for metagenomic binning, comparative biology and taxonomic classification.</title>
        <authorList>
            <person name="Goeker M."/>
        </authorList>
    </citation>
    <scope>NUCLEOTIDE SEQUENCE [LARGE SCALE GENOMIC DNA]</scope>
    <source>
        <strain evidence="14 15">DSM 23344</strain>
    </source>
</reference>
<comment type="subcellular location">
    <subcellularLocation>
        <location evidence="1">Cell membrane</location>
        <topology evidence="1">Multi-pass membrane protein</topology>
    </subcellularLocation>
</comment>
<evidence type="ECO:0000313" key="15">
    <source>
        <dbReference type="Proteomes" id="UP000294980"/>
    </source>
</evidence>
<keyword evidence="2" id="KW-0813">Transport</keyword>
<dbReference type="PANTHER" id="PTHR32507">
    <property type="entry name" value="NA(+)/H(+) ANTIPORTER 1"/>
    <property type="match status" value="1"/>
</dbReference>
<dbReference type="GO" id="GO:1902600">
    <property type="term" value="P:proton transmembrane transport"/>
    <property type="evidence" value="ECO:0007669"/>
    <property type="project" value="InterPro"/>
</dbReference>
<evidence type="ECO:0000256" key="1">
    <source>
        <dbReference type="ARBA" id="ARBA00004651"/>
    </source>
</evidence>
<dbReference type="Gene3D" id="1.20.1530.20">
    <property type="match status" value="1"/>
</dbReference>
<dbReference type="GO" id="GO:0006813">
    <property type="term" value="P:potassium ion transport"/>
    <property type="evidence" value="ECO:0007669"/>
    <property type="project" value="UniProtKB-KW"/>
</dbReference>
<comment type="caution">
    <text evidence="14">The sequence shown here is derived from an EMBL/GenBank/DDBJ whole genome shotgun (WGS) entry which is preliminary data.</text>
</comment>
<evidence type="ECO:0000259" key="13">
    <source>
        <dbReference type="PROSITE" id="PS51202"/>
    </source>
</evidence>
<dbReference type="PROSITE" id="PS51202">
    <property type="entry name" value="RCK_C"/>
    <property type="match status" value="1"/>
</dbReference>
<evidence type="ECO:0000256" key="3">
    <source>
        <dbReference type="ARBA" id="ARBA00022449"/>
    </source>
</evidence>
<dbReference type="InterPro" id="IPR016169">
    <property type="entry name" value="FAD-bd_PCMH_sub2"/>
</dbReference>
<evidence type="ECO:0000313" key="14">
    <source>
        <dbReference type="EMBL" id="TCO78393.1"/>
    </source>
</evidence>
<evidence type="ECO:0000256" key="4">
    <source>
        <dbReference type="ARBA" id="ARBA00022475"/>
    </source>
</evidence>
<dbReference type="InterPro" id="IPR006153">
    <property type="entry name" value="Cation/H_exchanger_TM"/>
</dbReference>
<dbReference type="AlphaFoldDB" id="A0A4R2KWW8"/>
<sequence>MLTEPNLVLLFGGLMLLAGILAKSVSDRLGFPLLLLFLLVGMFAGEDGVGGIEFDSFETAFLGSNLALAIILLDGGLRTQMDTFRTALAPAGVLATVGVVLTAACVGVAATVLLGVDWRLGLLLGAIVGSTDAAAVFNLLRQSGIALNERVRATLEIESGANDPMAIFLVLLSLQFIVAADSMVEPLAIAGLFLTQFGIGAAAGLVGGTALARLISRMRMAEGLYALLVASGAIAIFAGVNHVGGSGFLAVYLTGIIVGNSRGRATEHVKLAMDGLAWLAQAGLFLILGLLVKPSNLLDSLVVALLLAAVLMFLARPLAVFLCLLPFRFPLREMSYISWVGLRGAVPIVLAIFPVMAGIPESQLLFNVTFVVVLASLVIQGSSIPRVAQWLKVLIPYRTRPIDSHELWIGSNTTVELLAFTVEPGAAATGAQPARLERLDVPGLQLVQVVRDGRRLPLADSLFFQENDVLWLLADPGHTENLASFFSRRERSGELASSSFFGEFMLNGDSPAADLAVSYGLTLSPSQREASVGELITREKGRRCVVGDRIALGPVSLTVKSMDGSRITSVGLKL</sequence>
<feature type="transmembrane region" description="Helical" evidence="12">
    <location>
        <begin position="275"/>
        <end position="292"/>
    </location>
</feature>
<name>A0A4R2KWW8_9GAMM</name>
<dbReference type="InterPro" id="IPR036721">
    <property type="entry name" value="RCK_C_sf"/>
</dbReference>
<dbReference type="SUPFAM" id="SSF116726">
    <property type="entry name" value="TrkA C-terminal domain-like"/>
    <property type="match status" value="1"/>
</dbReference>
<feature type="transmembrane region" description="Helical" evidence="12">
    <location>
        <begin position="339"/>
        <end position="359"/>
    </location>
</feature>
<keyword evidence="11 12" id="KW-0472">Membrane</keyword>
<keyword evidence="9 12" id="KW-1133">Transmembrane helix</keyword>
<dbReference type="PANTHER" id="PTHR32507:SF7">
    <property type="entry name" value="K(+)_H(+) ANTIPORTER NHAP2"/>
    <property type="match status" value="1"/>
</dbReference>
<feature type="transmembrane region" description="Helical" evidence="12">
    <location>
        <begin position="304"/>
        <end position="327"/>
    </location>
</feature>
<organism evidence="14 15">
    <name type="scientific">Chromatocurvus halotolerans</name>
    <dbReference type="NCBI Taxonomy" id="1132028"/>
    <lineage>
        <taxon>Bacteria</taxon>
        <taxon>Pseudomonadati</taxon>
        <taxon>Pseudomonadota</taxon>
        <taxon>Gammaproteobacteria</taxon>
        <taxon>Cellvibrionales</taxon>
        <taxon>Halieaceae</taxon>
        <taxon>Chromatocurvus</taxon>
    </lineage>
</organism>
<gene>
    <name evidence="14" type="ORF">EV688_101210</name>
</gene>
<dbReference type="GO" id="GO:0008324">
    <property type="term" value="F:monoatomic cation transmembrane transporter activity"/>
    <property type="evidence" value="ECO:0007669"/>
    <property type="project" value="InterPro"/>
</dbReference>
<evidence type="ECO:0000256" key="6">
    <source>
        <dbReference type="ARBA" id="ARBA00022538"/>
    </source>
</evidence>
<dbReference type="SMART" id="SM01091">
    <property type="entry name" value="CorC_HlyC"/>
    <property type="match status" value="1"/>
</dbReference>
<feature type="transmembrane region" description="Helical" evidence="12">
    <location>
        <begin position="365"/>
        <end position="384"/>
    </location>
</feature>
<dbReference type="GO" id="GO:0015297">
    <property type="term" value="F:antiporter activity"/>
    <property type="evidence" value="ECO:0007669"/>
    <property type="project" value="UniProtKB-KW"/>
</dbReference>
<keyword evidence="15" id="KW-1185">Reference proteome</keyword>
<feature type="transmembrane region" description="Helical" evidence="12">
    <location>
        <begin position="6"/>
        <end position="22"/>
    </location>
</feature>
<dbReference type="EMBL" id="SLWX01000001">
    <property type="protein sequence ID" value="TCO78393.1"/>
    <property type="molecule type" value="Genomic_DNA"/>
</dbReference>
<dbReference type="NCBIfam" id="NF003715">
    <property type="entry name" value="PRK05326.1-2"/>
    <property type="match status" value="1"/>
</dbReference>
<evidence type="ECO:0000256" key="11">
    <source>
        <dbReference type="ARBA" id="ARBA00023136"/>
    </source>
</evidence>
<dbReference type="GO" id="GO:0050660">
    <property type="term" value="F:flavin adenine dinucleotide binding"/>
    <property type="evidence" value="ECO:0007669"/>
    <property type="project" value="InterPro"/>
</dbReference>
<dbReference type="NCBIfam" id="NF003716">
    <property type="entry name" value="PRK05326.1-3"/>
    <property type="match status" value="1"/>
</dbReference>
<feature type="transmembrane region" description="Helical" evidence="12">
    <location>
        <begin position="161"/>
        <end position="180"/>
    </location>
</feature>
<evidence type="ECO:0000256" key="8">
    <source>
        <dbReference type="ARBA" id="ARBA00022958"/>
    </source>
</evidence>
<dbReference type="InterPro" id="IPR036318">
    <property type="entry name" value="FAD-bd_PCMH-like_sf"/>
</dbReference>
<keyword evidence="5" id="KW-0997">Cell inner membrane</keyword>
<feature type="transmembrane region" description="Helical" evidence="12">
    <location>
        <begin position="246"/>
        <end position="263"/>
    </location>
</feature>
<feature type="domain" description="RCK C-terminal" evidence="13">
    <location>
        <begin position="402"/>
        <end position="488"/>
    </location>
</feature>
<accession>A0A4R2KWW8</accession>
<keyword evidence="7 12" id="KW-0812">Transmembrane</keyword>
<evidence type="ECO:0000256" key="5">
    <source>
        <dbReference type="ARBA" id="ARBA00022519"/>
    </source>
</evidence>
<dbReference type="NCBIfam" id="NF003714">
    <property type="entry name" value="PRK05326.1-1"/>
    <property type="match status" value="1"/>
</dbReference>
<keyword evidence="6" id="KW-0633">Potassium transport</keyword>
<dbReference type="Pfam" id="PF00999">
    <property type="entry name" value="Na_H_Exchanger"/>
    <property type="match status" value="1"/>
</dbReference>
<dbReference type="RefSeq" id="WP_117316488.1">
    <property type="nucleotide sequence ID" value="NZ_QQSW01000006.1"/>
</dbReference>
<keyword evidence="4" id="KW-1003">Cell membrane</keyword>
<feature type="transmembrane region" description="Helical" evidence="12">
    <location>
        <begin position="87"/>
        <end position="114"/>
    </location>
</feature>
<dbReference type="Gene3D" id="3.30.465.10">
    <property type="match status" value="1"/>
</dbReference>
<dbReference type="SUPFAM" id="SSF56176">
    <property type="entry name" value="FAD-binding/transporter-associated domain-like"/>
    <property type="match status" value="1"/>
</dbReference>
<evidence type="ECO:0000256" key="7">
    <source>
        <dbReference type="ARBA" id="ARBA00022692"/>
    </source>
</evidence>
<dbReference type="GO" id="GO:0005886">
    <property type="term" value="C:plasma membrane"/>
    <property type="evidence" value="ECO:0007669"/>
    <property type="project" value="UniProtKB-SubCell"/>
</dbReference>
<feature type="transmembrane region" description="Helical" evidence="12">
    <location>
        <begin position="29"/>
        <end position="45"/>
    </location>
</feature>
<keyword evidence="10" id="KW-0406">Ion transport</keyword>
<feature type="transmembrane region" description="Helical" evidence="12">
    <location>
        <begin position="223"/>
        <end position="240"/>
    </location>
</feature>
<dbReference type="InterPro" id="IPR005170">
    <property type="entry name" value="Transptr-assoc_dom"/>
</dbReference>
<evidence type="ECO:0000256" key="9">
    <source>
        <dbReference type="ARBA" id="ARBA00022989"/>
    </source>
</evidence>
<dbReference type="InterPro" id="IPR006037">
    <property type="entry name" value="RCK_C"/>
</dbReference>
<dbReference type="Pfam" id="PF03471">
    <property type="entry name" value="CorC_HlyC"/>
    <property type="match status" value="1"/>
</dbReference>
<evidence type="ECO:0000256" key="12">
    <source>
        <dbReference type="SAM" id="Phobius"/>
    </source>
</evidence>
<dbReference type="InterPro" id="IPR038770">
    <property type="entry name" value="Na+/solute_symporter_sf"/>
</dbReference>
<evidence type="ECO:0000256" key="2">
    <source>
        <dbReference type="ARBA" id="ARBA00022448"/>
    </source>
</evidence>
<feature type="transmembrane region" description="Helical" evidence="12">
    <location>
        <begin position="186"/>
        <end position="211"/>
    </location>
</feature>
<dbReference type="Proteomes" id="UP000294980">
    <property type="component" value="Unassembled WGS sequence"/>
</dbReference>
<feature type="transmembrane region" description="Helical" evidence="12">
    <location>
        <begin position="120"/>
        <end position="140"/>
    </location>
</feature>
<evidence type="ECO:0000256" key="10">
    <source>
        <dbReference type="ARBA" id="ARBA00023065"/>
    </source>
</evidence>
<protein>
    <submittedName>
        <fullName evidence="14">Potassium/proton antiporter (CPA1 family)</fullName>
    </submittedName>
</protein>
<feature type="transmembrane region" description="Helical" evidence="12">
    <location>
        <begin position="57"/>
        <end position="75"/>
    </location>
</feature>
<dbReference type="OrthoDB" id="9810759at2"/>